<dbReference type="GeneID" id="6940711"/>
<gene>
    <name evidence="1" type="primary">9</name>
    <name evidence="1" type="ORF">KONSTANTINE_9</name>
</gene>
<evidence type="ECO:0000313" key="2">
    <source>
        <dbReference type="Proteomes" id="UP000002183"/>
    </source>
</evidence>
<protein>
    <submittedName>
        <fullName evidence="1">Uncharacterized protein</fullName>
    </submittedName>
</protein>
<reference evidence="1 2" key="1">
    <citation type="submission" date="2008-09" db="EMBL/GenBank/DDBJ databases">
        <authorList>
            <person name="Tantoco A.T."/>
            <person name="Edgar R.H."/>
            <person name="Ko C."/>
            <person name="Chambers R.A."/>
            <person name="Jacobs-Sera D."/>
            <person name="Hendrix R.W."/>
            <person name="Hatfull G.F."/>
        </authorList>
    </citation>
    <scope>NUCLEOTIDE SEQUENCE [LARGE SCALE GENOMIC DNA]</scope>
</reference>
<dbReference type="Proteomes" id="UP000002183">
    <property type="component" value="Segment"/>
</dbReference>
<dbReference type="RefSeq" id="YP_002242066.1">
    <property type="nucleotide sequence ID" value="NC_011292.1"/>
</dbReference>
<accession>B5U4X9</accession>
<proteinExistence type="predicted"/>
<dbReference type="KEGG" id="vg:6940711"/>
<organism evidence="1 2">
    <name type="scientific">Mycobacterium phage Konstantine</name>
    <dbReference type="NCBI Taxonomy" id="563121"/>
    <lineage>
        <taxon>Viruses</taxon>
        <taxon>Duplodnaviria</taxon>
        <taxon>Heunggongvirae</taxon>
        <taxon>Uroviricota</taxon>
        <taxon>Caudoviricetes</taxon>
        <taxon>Konstantinevirus</taxon>
        <taxon>Konstantinevirus konstantine</taxon>
    </lineage>
</organism>
<sequence>MLLRWGIIHETVKSAQIRFQREISINIIALLARFQGQMLLLLESVLRANLIMHQPLRDRKRVLPVLPINHGLLDTVDMGLPNLNLIVVCRNRVGCARCVESPLNWIATRAWTIATIPC</sequence>
<name>B5U4X9_9CAUD</name>
<dbReference type="EMBL" id="FJ174691">
    <property type="protein sequence ID" value="ACI12425.1"/>
    <property type="molecule type" value="Genomic_DNA"/>
</dbReference>
<keyword evidence="2" id="KW-1185">Reference proteome</keyword>
<evidence type="ECO:0000313" key="1">
    <source>
        <dbReference type="EMBL" id="ACI12425.1"/>
    </source>
</evidence>